<dbReference type="Gene3D" id="3.30.2350.10">
    <property type="entry name" value="Pseudouridine synthase"/>
    <property type="match status" value="1"/>
</dbReference>
<keyword evidence="4" id="KW-0413">Isomerase</keyword>
<dbReference type="Proteomes" id="UP001150538">
    <property type="component" value="Unassembled WGS sequence"/>
</dbReference>
<organism evidence="4 5">
    <name type="scientific">Mycoemilia scoparia</name>
    <dbReference type="NCBI Taxonomy" id="417184"/>
    <lineage>
        <taxon>Eukaryota</taxon>
        <taxon>Fungi</taxon>
        <taxon>Fungi incertae sedis</taxon>
        <taxon>Zoopagomycota</taxon>
        <taxon>Kickxellomycotina</taxon>
        <taxon>Kickxellomycetes</taxon>
        <taxon>Kickxellales</taxon>
        <taxon>Kickxellaceae</taxon>
        <taxon>Mycoemilia</taxon>
    </lineage>
</organism>
<evidence type="ECO:0000256" key="2">
    <source>
        <dbReference type="SAM" id="MobiDB-lite"/>
    </source>
</evidence>
<dbReference type="InterPro" id="IPR006145">
    <property type="entry name" value="PsdUridine_synth_RsuA/RluA"/>
</dbReference>
<evidence type="ECO:0000256" key="1">
    <source>
        <dbReference type="PROSITE-ProRule" id="PRU00182"/>
    </source>
</evidence>
<keyword evidence="5" id="KW-1185">Reference proteome</keyword>
<name>A0A9W8DMN8_9FUNG</name>
<dbReference type="PROSITE" id="PS01129">
    <property type="entry name" value="PSI_RLU"/>
    <property type="match status" value="1"/>
</dbReference>
<comment type="caution">
    <text evidence="4">The sequence shown here is derived from an EMBL/GenBank/DDBJ whole genome shotgun (WGS) entry which is preliminary data.</text>
</comment>
<dbReference type="EMBL" id="JANBPU010000726">
    <property type="protein sequence ID" value="KAJ1909565.1"/>
    <property type="molecule type" value="Genomic_DNA"/>
</dbReference>
<evidence type="ECO:0000313" key="5">
    <source>
        <dbReference type="Proteomes" id="UP001150538"/>
    </source>
</evidence>
<dbReference type="EC" id="5.4.99.28" evidence="4"/>
<evidence type="ECO:0000313" key="4">
    <source>
        <dbReference type="EMBL" id="KAJ1909565.1"/>
    </source>
</evidence>
<sequence length="261" mass="30305">MSQDSTKDIEINEPRALKHKQEDDQLSEPHIKRTEAQNIPESKRQKVEKPTKINKRLINSQKSDLEDGSVKNPADLYVIQNGLRKVKPYYHVFKAHAKGRWFNKEIYQVLVKEFRDKDEKYYKNAIETGMIRLNNQKVEPTTLIRNGDTMYHRMHRHEPPVTAEPIEIVEQTDDGILVINKPASIPVHPSGRYQYNSVIMILKHVNGYNQLHPANRLDRLTSGLMVLGLNTTKARELESHMSSRQIQKEYVAKVLGKFSDE</sequence>
<evidence type="ECO:0000259" key="3">
    <source>
        <dbReference type="Pfam" id="PF00849"/>
    </source>
</evidence>
<dbReference type="OrthoDB" id="424794at2759"/>
<proteinExistence type="predicted"/>
<dbReference type="Pfam" id="PF00849">
    <property type="entry name" value="PseudoU_synth_2"/>
    <property type="match status" value="1"/>
</dbReference>
<dbReference type="InterPro" id="IPR020103">
    <property type="entry name" value="PsdUridine_synth_cat_dom_sf"/>
</dbReference>
<dbReference type="GO" id="GO:0000455">
    <property type="term" value="P:enzyme-directed rRNA pseudouridine synthesis"/>
    <property type="evidence" value="ECO:0007669"/>
    <property type="project" value="TreeGrafter"/>
</dbReference>
<feature type="non-terminal residue" evidence="4">
    <location>
        <position position="261"/>
    </location>
</feature>
<dbReference type="GO" id="GO:0003723">
    <property type="term" value="F:RNA binding"/>
    <property type="evidence" value="ECO:0007669"/>
    <property type="project" value="UniProtKB-KW"/>
</dbReference>
<dbReference type="InterPro" id="IPR006224">
    <property type="entry name" value="PsdUridine_synth_RluA-like_CS"/>
</dbReference>
<dbReference type="SUPFAM" id="SSF55120">
    <property type="entry name" value="Pseudouridine synthase"/>
    <property type="match status" value="1"/>
</dbReference>
<reference evidence="4" key="1">
    <citation type="submission" date="2022-07" db="EMBL/GenBank/DDBJ databases">
        <title>Phylogenomic reconstructions and comparative analyses of Kickxellomycotina fungi.</title>
        <authorList>
            <person name="Reynolds N.K."/>
            <person name="Stajich J.E."/>
            <person name="Barry K."/>
            <person name="Grigoriev I.V."/>
            <person name="Crous P."/>
            <person name="Smith M.E."/>
        </authorList>
    </citation>
    <scope>NUCLEOTIDE SEQUENCE</scope>
    <source>
        <strain evidence="4">NBRC 100468</strain>
    </source>
</reference>
<accession>A0A9W8DMN8</accession>
<dbReference type="AlphaFoldDB" id="A0A9W8DMN8"/>
<keyword evidence="1" id="KW-0694">RNA-binding</keyword>
<dbReference type="GO" id="GO:0160151">
    <property type="term" value="F:tRNA pseudouridine(32) synthase activity"/>
    <property type="evidence" value="ECO:0007669"/>
    <property type="project" value="UniProtKB-EC"/>
</dbReference>
<dbReference type="PROSITE" id="PS50889">
    <property type="entry name" value="S4"/>
    <property type="match status" value="1"/>
</dbReference>
<protein>
    <submittedName>
        <fullName evidence="4">DRAP deaminase</fullName>
        <ecNumber evidence="4">5.4.99.28</ecNumber>
    </submittedName>
</protein>
<dbReference type="PANTHER" id="PTHR21600">
    <property type="entry name" value="MITOCHONDRIAL RNA PSEUDOURIDINE SYNTHASE"/>
    <property type="match status" value="1"/>
</dbReference>
<gene>
    <name evidence="4" type="primary">RIB2</name>
    <name evidence="4" type="ORF">H4219_006386</name>
</gene>
<feature type="region of interest" description="Disordered" evidence="2">
    <location>
        <begin position="1"/>
        <end position="50"/>
    </location>
</feature>
<feature type="domain" description="Pseudouridine synthase RsuA/RluA-like" evidence="3">
    <location>
        <begin position="176"/>
        <end position="254"/>
    </location>
</feature>
<dbReference type="InterPro" id="IPR050188">
    <property type="entry name" value="RluA_PseudoU_synthase"/>
</dbReference>
<dbReference type="PANTHER" id="PTHR21600:SF40">
    <property type="entry name" value="PSEUDOURIDYLATE SYNTHASE RPUSD2"/>
    <property type="match status" value="1"/>
</dbReference>